<organism evidence="1">
    <name type="scientific">Manihot esculenta</name>
    <name type="common">Cassava</name>
    <name type="synonym">Jatropha manihot</name>
    <dbReference type="NCBI Taxonomy" id="3983"/>
    <lineage>
        <taxon>Eukaryota</taxon>
        <taxon>Viridiplantae</taxon>
        <taxon>Streptophyta</taxon>
        <taxon>Embryophyta</taxon>
        <taxon>Tracheophyta</taxon>
        <taxon>Spermatophyta</taxon>
        <taxon>Magnoliopsida</taxon>
        <taxon>eudicotyledons</taxon>
        <taxon>Gunneridae</taxon>
        <taxon>Pentapetalae</taxon>
        <taxon>rosids</taxon>
        <taxon>fabids</taxon>
        <taxon>Malpighiales</taxon>
        <taxon>Euphorbiaceae</taxon>
        <taxon>Crotonoideae</taxon>
        <taxon>Manihoteae</taxon>
        <taxon>Manihot</taxon>
    </lineage>
</organism>
<gene>
    <name evidence="1" type="ORF">MANES_02G182700</name>
</gene>
<evidence type="ECO:0000313" key="1">
    <source>
        <dbReference type="EMBL" id="OAY58503.1"/>
    </source>
</evidence>
<accession>A0A2C9WHP1</accession>
<protein>
    <submittedName>
        <fullName evidence="1">Uncharacterized protein</fullName>
    </submittedName>
</protein>
<proteinExistence type="predicted"/>
<reference evidence="1" key="1">
    <citation type="submission" date="2016-02" db="EMBL/GenBank/DDBJ databases">
        <title>WGS assembly of Manihot esculenta.</title>
        <authorList>
            <person name="Bredeson J.V."/>
            <person name="Prochnik S.E."/>
            <person name="Lyons J.B."/>
            <person name="Schmutz J."/>
            <person name="Grimwood J."/>
            <person name="Vrebalov J."/>
            <person name="Bart R.S."/>
            <person name="Amuge T."/>
            <person name="Ferguson M.E."/>
            <person name="Green R."/>
            <person name="Putnam N."/>
            <person name="Stites J."/>
            <person name="Rounsley S."/>
            <person name="Rokhsar D.S."/>
        </authorList>
    </citation>
    <scope>NUCLEOTIDE SEQUENCE [LARGE SCALE GENOMIC DNA]</scope>
    <source>
        <tissue evidence="1">Leaf</tissue>
    </source>
</reference>
<sequence>MKWISDLSGCQNLAMPSNGYALVYADRYCCVPYNS</sequence>
<name>A0A2C9WHP1_MANES</name>
<dbReference type="AlphaFoldDB" id="A0A2C9WHP1"/>
<dbReference type="EMBL" id="CM004388">
    <property type="protein sequence ID" value="OAY58503.1"/>
    <property type="molecule type" value="Genomic_DNA"/>
</dbReference>